<dbReference type="AlphaFoldDB" id="A0A4Q7M6P4"/>
<dbReference type="Proteomes" id="UP000293289">
    <property type="component" value="Unassembled WGS sequence"/>
</dbReference>
<evidence type="ECO:0008006" key="4">
    <source>
        <dbReference type="Google" id="ProtNLM"/>
    </source>
</evidence>
<name>A0A4Q7M6P4_9MICO</name>
<evidence type="ECO:0000313" key="3">
    <source>
        <dbReference type="Proteomes" id="UP000293289"/>
    </source>
</evidence>
<accession>A0A4Q7M6P4</accession>
<sequence length="128" mass="14496">MDGFWDLFWWFFWIYVWVALLMILFSIVVDIFRDHSLNGWGKALWIVFLVFFPFLAILVYMIARGRGMAQRSSREVAEVRSAQDDYIRSVAGSGSSSSDEIAKAKALLDAGTISQGEFDTIKAKALAT</sequence>
<dbReference type="EMBL" id="SGWY01000004">
    <property type="protein sequence ID" value="RZS63364.1"/>
    <property type="molecule type" value="Genomic_DNA"/>
</dbReference>
<comment type="caution">
    <text evidence="2">The sequence shown here is derived from an EMBL/GenBank/DDBJ whole genome shotgun (WGS) entry which is preliminary data.</text>
</comment>
<keyword evidence="1" id="KW-1133">Transmembrane helix</keyword>
<evidence type="ECO:0000313" key="2">
    <source>
        <dbReference type="EMBL" id="RZS63364.1"/>
    </source>
</evidence>
<organism evidence="2 3">
    <name type="scientific">Agromyces ramosus</name>
    <dbReference type="NCBI Taxonomy" id="33879"/>
    <lineage>
        <taxon>Bacteria</taxon>
        <taxon>Bacillati</taxon>
        <taxon>Actinomycetota</taxon>
        <taxon>Actinomycetes</taxon>
        <taxon>Micrococcales</taxon>
        <taxon>Microbacteriaceae</taxon>
        <taxon>Agromyces</taxon>
    </lineage>
</organism>
<evidence type="ECO:0000256" key="1">
    <source>
        <dbReference type="SAM" id="Phobius"/>
    </source>
</evidence>
<keyword evidence="3" id="KW-1185">Reference proteome</keyword>
<reference evidence="2 3" key="1">
    <citation type="submission" date="2019-02" db="EMBL/GenBank/DDBJ databases">
        <title>Genomic Encyclopedia of Type Strains, Phase IV (KMG-IV): sequencing the most valuable type-strain genomes for metagenomic binning, comparative biology and taxonomic classification.</title>
        <authorList>
            <person name="Goeker M."/>
        </authorList>
    </citation>
    <scope>NUCLEOTIDE SEQUENCE [LARGE SCALE GENOMIC DNA]</scope>
    <source>
        <strain evidence="2 3">DSM 43045</strain>
    </source>
</reference>
<protein>
    <recommendedName>
        <fullName evidence="4">Phospholipase D-like protein</fullName>
    </recommendedName>
</protein>
<gene>
    <name evidence="2" type="ORF">EV187_3266</name>
</gene>
<keyword evidence="1" id="KW-0472">Membrane</keyword>
<keyword evidence="1" id="KW-0812">Transmembrane</keyword>
<feature type="transmembrane region" description="Helical" evidence="1">
    <location>
        <begin position="7"/>
        <end position="32"/>
    </location>
</feature>
<feature type="transmembrane region" description="Helical" evidence="1">
    <location>
        <begin position="44"/>
        <end position="63"/>
    </location>
</feature>
<proteinExistence type="predicted"/>
<dbReference type="RefSeq" id="WP_423190901.1">
    <property type="nucleotide sequence ID" value="NZ_SGWY01000004.1"/>
</dbReference>